<organism evidence="2 3">
    <name type="scientific">Plasmodium falciparum UGT5.1</name>
    <dbReference type="NCBI Taxonomy" id="1237627"/>
    <lineage>
        <taxon>Eukaryota</taxon>
        <taxon>Sar</taxon>
        <taxon>Alveolata</taxon>
        <taxon>Apicomplexa</taxon>
        <taxon>Aconoidasida</taxon>
        <taxon>Haemosporida</taxon>
        <taxon>Plasmodiidae</taxon>
        <taxon>Plasmodium</taxon>
        <taxon>Plasmodium (Laverania)</taxon>
    </lineage>
</organism>
<evidence type="ECO:0000313" key="3">
    <source>
        <dbReference type="Proteomes" id="UP000030697"/>
    </source>
</evidence>
<feature type="transmembrane region" description="Helical" evidence="1">
    <location>
        <begin position="248"/>
        <end position="274"/>
    </location>
</feature>
<keyword evidence="1" id="KW-1133">Transmembrane helix</keyword>
<keyword evidence="1" id="KW-0812">Transmembrane</keyword>
<protein>
    <submittedName>
        <fullName evidence="2">Uncharacterized protein</fullName>
    </submittedName>
</protein>
<evidence type="ECO:0000256" key="1">
    <source>
        <dbReference type="SAM" id="Phobius"/>
    </source>
</evidence>
<dbReference type="OrthoDB" id="371074at2759"/>
<name>W7J6C1_PLAFA</name>
<dbReference type="Proteomes" id="UP000030697">
    <property type="component" value="Unassembled WGS sequence"/>
</dbReference>
<dbReference type="EMBL" id="KE124703">
    <property type="protein sequence ID" value="EWC74492.1"/>
    <property type="molecule type" value="Genomic_DNA"/>
</dbReference>
<evidence type="ECO:0000313" key="2">
    <source>
        <dbReference type="EMBL" id="EWC74492.1"/>
    </source>
</evidence>
<proteinExistence type="predicted"/>
<reference evidence="2 3" key="1">
    <citation type="submission" date="2013-02" db="EMBL/GenBank/DDBJ databases">
        <title>The Genome Sequence of Plasmodium falciparum UGT5.1.</title>
        <authorList>
            <consortium name="The Broad Institute Genome Sequencing Platform"/>
            <consortium name="The Broad Institute Genome Sequencing Center for Infectious Disease"/>
            <person name="Neafsey D."/>
            <person name="Cheeseman I."/>
            <person name="Volkman S."/>
            <person name="Adams J."/>
            <person name="Walker B."/>
            <person name="Young S.K."/>
            <person name="Zeng Q."/>
            <person name="Gargeya S."/>
            <person name="Fitzgerald M."/>
            <person name="Haas B."/>
            <person name="Abouelleil A."/>
            <person name="Alvarado L."/>
            <person name="Arachchi H.M."/>
            <person name="Berlin A.M."/>
            <person name="Chapman S.B."/>
            <person name="Dewar J."/>
            <person name="Goldberg J."/>
            <person name="Griggs A."/>
            <person name="Gujja S."/>
            <person name="Hansen M."/>
            <person name="Howarth C."/>
            <person name="Imamovic A."/>
            <person name="Larimer J."/>
            <person name="McCowan C."/>
            <person name="Murphy C."/>
            <person name="Neiman D."/>
            <person name="Pearson M."/>
            <person name="Priest M."/>
            <person name="Roberts A."/>
            <person name="Saif S."/>
            <person name="Shea T."/>
            <person name="Sisk P."/>
            <person name="Sykes S."/>
            <person name="Wortman J."/>
            <person name="Nusbaum C."/>
            <person name="Birren B."/>
        </authorList>
    </citation>
    <scope>NUCLEOTIDE SEQUENCE [LARGE SCALE GENOMIC DNA]</scope>
    <source>
        <strain evidence="2 3">UGT5.1</strain>
    </source>
</reference>
<accession>W7J6C1</accession>
<gene>
    <name evidence="2" type="ORF">C923_04810</name>
</gene>
<sequence>MKLEKFKKAAYEVIEYKEKIIRMLCAILEVQGITTVNIKEYISSSNEPSLDSFLDNNQYESKGYKKKTSSRKRTLINVPDFRTLKKNKELNLFSNPDKMNEELIKEKNFSDSVLSSYRMSLDHKKLQNKMIDNMLFRDISGGKKRTFVEEVEDNEEKNNKSAQKCIDGNDKNFIESRKKALENFQQNENNYDCTYKTIKKKNISGCNTTTKLKDVNSSEECQLCLMPNSDSLHGNFPPTFYKLTCGNIYIYIYIYIYILCYILFTFFFFFIYIYNTIYFYFYIYITCCICHNELSENDKNEIINKVKLEKKENEKKSKLLFKVMKLQAENKDYPRKDICS</sequence>
<dbReference type="AlphaFoldDB" id="W7J6C1"/>
<keyword evidence="1" id="KW-0472">Membrane</keyword>